<name>A0A6J5NUR4_9CAUD</name>
<reference evidence="1" key="1">
    <citation type="submission" date="2020-04" db="EMBL/GenBank/DDBJ databases">
        <authorList>
            <person name="Chiriac C."/>
            <person name="Salcher M."/>
            <person name="Ghai R."/>
            <person name="Kavagutti S V."/>
        </authorList>
    </citation>
    <scope>NUCLEOTIDE SEQUENCE</scope>
</reference>
<evidence type="ECO:0000313" key="1">
    <source>
        <dbReference type="EMBL" id="CAB4160888.1"/>
    </source>
</evidence>
<gene>
    <name evidence="1" type="ORF">UFOVP729_19</name>
</gene>
<organism evidence="1">
    <name type="scientific">uncultured Caudovirales phage</name>
    <dbReference type="NCBI Taxonomy" id="2100421"/>
    <lineage>
        <taxon>Viruses</taxon>
        <taxon>Duplodnaviria</taxon>
        <taxon>Heunggongvirae</taxon>
        <taxon>Uroviricota</taxon>
        <taxon>Caudoviricetes</taxon>
        <taxon>Peduoviridae</taxon>
        <taxon>Maltschvirus</taxon>
        <taxon>Maltschvirus maltsch</taxon>
    </lineage>
</organism>
<protein>
    <submittedName>
        <fullName evidence="1">Uncharacterized protein</fullName>
    </submittedName>
</protein>
<sequence>MSVSGEQVSKVREGDIILESDGYIRLYMTNTSDVWFEYTISPNGGAWVREPKAKPFVPEHNKFVMNLKDLLIKLREEMRETST</sequence>
<proteinExistence type="predicted"/>
<dbReference type="EMBL" id="LR796700">
    <property type="protein sequence ID" value="CAB4160888.1"/>
    <property type="molecule type" value="Genomic_DNA"/>
</dbReference>
<accession>A0A6J5NUR4</accession>